<dbReference type="Pfam" id="PF09351">
    <property type="entry name" value="DUF1993"/>
    <property type="match status" value="1"/>
</dbReference>
<dbReference type="SUPFAM" id="SSF109854">
    <property type="entry name" value="DinB/YfiT-like putative metalloenzymes"/>
    <property type="match status" value="1"/>
</dbReference>
<comment type="caution">
    <text evidence="1">The sequence shown here is derived from an EMBL/GenBank/DDBJ whole genome shotgun (WGS) entry which is preliminary data.</text>
</comment>
<dbReference type="RefSeq" id="WP_209767662.1">
    <property type="nucleotide sequence ID" value="NZ_JAGINP010000012.1"/>
</dbReference>
<keyword evidence="2" id="KW-1185">Reference proteome</keyword>
<dbReference type="Proteomes" id="UP000781958">
    <property type="component" value="Unassembled WGS sequence"/>
</dbReference>
<evidence type="ECO:0000313" key="2">
    <source>
        <dbReference type="Proteomes" id="UP000781958"/>
    </source>
</evidence>
<dbReference type="EMBL" id="JAGINP010000012">
    <property type="protein sequence ID" value="MBP2293739.1"/>
    <property type="molecule type" value="Genomic_DNA"/>
</dbReference>
<reference evidence="1 2" key="1">
    <citation type="submission" date="2021-03" db="EMBL/GenBank/DDBJ databases">
        <title>Genomic Encyclopedia of Type Strains, Phase III (KMG-III): the genomes of soil and plant-associated and newly described type strains.</title>
        <authorList>
            <person name="Whitman W."/>
        </authorList>
    </citation>
    <scope>NUCLEOTIDE SEQUENCE [LARGE SCALE GENOMIC DNA]</scope>
    <source>
        <strain evidence="1 2">IMMIB AFH-6</strain>
    </source>
</reference>
<evidence type="ECO:0000313" key="1">
    <source>
        <dbReference type="EMBL" id="MBP2293739.1"/>
    </source>
</evidence>
<dbReference type="InterPro" id="IPR018531">
    <property type="entry name" value="DUF1993"/>
</dbReference>
<dbReference type="InterPro" id="IPR034660">
    <property type="entry name" value="DinB/YfiT-like"/>
</dbReference>
<dbReference type="Gene3D" id="1.20.120.450">
    <property type="entry name" value="dinb family like domain"/>
    <property type="match status" value="1"/>
</dbReference>
<organism evidence="1 2">
    <name type="scientific">Azospirillum rugosum</name>
    <dbReference type="NCBI Taxonomy" id="416170"/>
    <lineage>
        <taxon>Bacteria</taxon>
        <taxon>Pseudomonadati</taxon>
        <taxon>Pseudomonadota</taxon>
        <taxon>Alphaproteobacteria</taxon>
        <taxon>Rhodospirillales</taxon>
        <taxon>Azospirillaceae</taxon>
        <taxon>Azospirillum</taxon>
    </lineage>
</organism>
<accession>A0ABS4SMG2</accession>
<dbReference type="PANTHER" id="PTHR36922:SF1">
    <property type="entry name" value="DUF1993 DOMAIN-CONTAINING PROTEIN"/>
    <property type="match status" value="1"/>
</dbReference>
<proteinExistence type="predicted"/>
<dbReference type="PANTHER" id="PTHR36922">
    <property type="entry name" value="BLL2446 PROTEIN"/>
    <property type="match status" value="1"/>
</dbReference>
<evidence type="ECO:0008006" key="3">
    <source>
        <dbReference type="Google" id="ProtNLM"/>
    </source>
</evidence>
<protein>
    <recommendedName>
        <fullName evidence="3">DUF1993 domain-containing protein</fullName>
    </recommendedName>
</protein>
<sequence length="173" mass="18949">MSLSLYRTSVPVFVRGLTILSTLLDKGAGHAAEQGLDPSRLIDLRLAPDMFPLTGQVQRASDTAKFAVHRVTGLAAPRFEDNEASFPELQERVAKTIDFLRSVDPAAVEAGKDREITHPSGALLRADDYLLMHALPNFFFHITTAYDLLRHAGVTLSKTDYLGSFAHEDGAAR</sequence>
<name>A0ABS4SMG2_9PROT</name>
<gene>
    <name evidence="1" type="ORF">J2851_003523</name>
</gene>